<reference evidence="2" key="1">
    <citation type="submission" date="2019-03" db="EMBL/GenBank/DDBJ databases">
        <title>Single cell metagenomics reveals metabolic interactions within the superorganism composed of flagellate Streblomastix strix and complex community of Bacteroidetes bacteria on its surface.</title>
        <authorList>
            <person name="Treitli S.C."/>
            <person name="Kolisko M."/>
            <person name="Husnik F."/>
            <person name="Keeling P."/>
            <person name="Hampl V."/>
        </authorList>
    </citation>
    <scope>NUCLEOTIDE SEQUENCE</scope>
    <source>
        <strain evidence="2">STM</strain>
    </source>
</reference>
<feature type="domain" description="Ricin B lectin" evidence="1">
    <location>
        <begin position="29"/>
        <end position="102"/>
    </location>
</feature>
<name>A0A5J4PFR9_9ZZZZ</name>
<comment type="caution">
    <text evidence="2">The sequence shown here is derived from an EMBL/GenBank/DDBJ whole genome shotgun (WGS) entry which is preliminary data.</text>
</comment>
<dbReference type="EMBL" id="SNRY01008554">
    <property type="protein sequence ID" value="KAA6308317.1"/>
    <property type="molecule type" value="Genomic_DNA"/>
</dbReference>
<accession>A0A5J4PFR9</accession>
<proteinExistence type="predicted"/>
<dbReference type="InterPro" id="IPR035992">
    <property type="entry name" value="Ricin_B-like_lectins"/>
</dbReference>
<evidence type="ECO:0000259" key="1">
    <source>
        <dbReference type="Pfam" id="PF14200"/>
    </source>
</evidence>
<organism evidence="2">
    <name type="scientific">termite gut metagenome</name>
    <dbReference type="NCBI Taxonomy" id="433724"/>
    <lineage>
        <taxon>unclassified sequences</taxon>
        <taxon>metagenomes</taxon>
        <taxon>organismal metagenomes</taxon>
    </lineage>
</organism>
<gene>
    <name evidence="2" type="ORF">EZS27_040000</name>
</gene>
<dbReference type="Gene3D" id="2.80.10.50">
    <property type="match status" value="1"/>
</dbReference>
<feature type="non-terminal residue" evidence="2">
    <location>
        <position position="1"/>
    </location>
</feature>
<dbReference type="InterPro" id="IPR000772">
    <property type="entry name" value="Ricin_B_lectin"/>
</dbReference>
<dbReference type="AlphaFoldDB" id="A0A5J4PFR9"/>
<evidence type="ECO:0000313" key="2">
    <source>
        <dbReference type="EMBL" id="KAA6308317.1"/>
    </source>
</evidence>
<sequence length="144" mass="16207">SNRIVSKPANGFTIADDAENINLGLEFITTNQSDVYKLKDTKTGNYVESLFGSLRLSGENSSESQLWQFILQIDGYYKIVNVKDKKYLSVSGSSTFNGTNIYLAELSTKIPQDFAVYFDSKKYSYEEAGDIKLPIVVLLLLFFK</sequence>
<dbReference type="SUPFAM" id="SSF50370">
    <property type="entry name" value="Ricin B-like lectins"/>
    <property type="match status" value="1"/>
</dbReference>
<dbReference type="Pfam" id="PF14200">
    <property type="entry name" value="RicinB_lectin_2"/>
    <property type="match status" value="1"/>
</dbReference>
<protein>
    <recommendedName>
        <fullName evidence="1">Ricin B lectin domain-containing protein</fullName>
    </recommendedName>
</protein>
<dbReference type="CDD" id="cd00161">
    <property type="entry name" value="beta-trefoil_Ricin-like"/>
    <property type="match status" value="1"/>
</dbReference>